<gene>
    <name evidence="2" type="ORF">HN018_03830</name>
</gene>
<keyword evidence="3" id="KW-1185">Reference proteome</keyword>
<protein>
    <submittedName>
        <fullName evidence="2">NAD(P)H-binding protein</fullName>
    </submittedName>
</protein>
<dbReference type="KEGG" id="lck:HN018_03830"/>
<name>A0A6M8HLQ3_9PROT</name>
<dbReference type="InterPro" id="IPR051604">
    <property type="entry name" value="Ergot_Alk_Oxidoreductase"/>
</dbReference>
<feature type="domain" description="NmrA-like" evidence="1">
    <location>
        <begin position="3"/>
        <end position="238"/>
    </location>
</feature>
<dbReference type="SUPFAM" id="SSF51735">
    <property type="entry name" value="NAD(P)-binding Rossmann-fold domains"/>
    <property type="match status" value="1"/>
</dbReference>
<dbReference type="PANTHER" id="PTHR43162:SF1">
    <property type="entry name" value="PRESTALK A DIFFERENTIATION PROTEIN A"/>
    <property type="match status" value="1"/>
</dbReference>
<dbReference type="EMBL" id="CP053708">
    <property type="protein sequence ID" value="QKE89277.1"/>
    <property type="molecule type" value="Genomic_DNA"/>
</dbReference>
<dbReference type="InterPro" id="IPR036291">
    <property type="entry name" value="NAD(P)-bd_dom_sf"/>
</dbReference>
<dbReference type="Gene3D" id="3.40.50.720">
    <property type="entry name" value="NAD(P)-binding Rossmann-like Domain"/>
    <property type="match status" value="1"/>
</dbReference>
<dbReference type="Gene3D" id="3.90.25.10">
    <property type="entry name" value="UDP-galactose 4-epimerase, domain 1"/>
    <property type="match status" value="1"/>
</dbReference>
<reference evidence="2 3" key="1">
    <citation type="journal article" date="2014" name="World J. Microbiol. Biotechnol.">
        <title>Biodiversity and physiological characteristics of Antarctic and Arctic lichens-associated bacteria.</title>
        <authorList>
            <person name="Lee Y.M."/>
            <person name="Kim E.H."/>
            <person name="Lee H.K."/>
            <person name="Hong S.G."/>
        </authorList>
    </citation>
    <scope>NUCLEOTIDE SEQUENCE [LARGE SCALE GENOMIC DNA]</scope>
    <source>
        <strain evidence="2 3">PAMC 26569</strain>
    </source>
</reference>
<sequence length="289" mass="30543">MYAITGITGQVGSVVADRLLAAGLPVRAVARDPSKAAAWTARGCQLAIADMSDPNALTRAFTDVEGVFILIPPIFDPAPGFPEVRAVVAAVKVALAAARPTRVVCLSTVGAQASNPNLLGQLSLMERELSTLDLSIAFVRAAWFMENASWDIASAKANGIVASFLQPLDRAIPMIATADIGATAARLLGETWSGRRIVELQGPAPVSPNQLARTLGDVLGLPVSAQVVPKSDWHDIFRDQGMSNPEPRMQMIDGFNQGWLSFEGGGGVETERGTSSLETVLRFLADRAP</sequence>
<proteinExistence type="predicted"/>
<dbReference type="RefSeq" id="WP_171837693.1">
    <property type="nucleotide sequence ID" value="NZ_CP053708.1"/>
</dbReference>
<dbReference type="AlphaFoldDB" id="A0A6M8HLQ3"/>
<evidence type="ECO:0000313" key="3">
    <source>
        <dbReference type="Proteomes" id="UP000500767"/>
    </source>
</evidence>
<accession>A0A6M8HLQ3</accession>
<dbReference type="PANTHER" id="PTHR43162">
    <property type="match status" value="1"/>
</dbReference>
<organism evidence="2 3">
    <name type="scientific">Lichenicola cladoniae</name>
    <dbReference type="NCBI Taxonomy" id="1484109"/>
    <lineage>
        <taxon>Bacteria</taxon>
        <taxon>Pseudomonadati</taxon>
        <taxon>Pseudomonadota</taxon>
        <taxon>Alphaproteobacteria</taxon>
        <taxon>Acetobacterales</taxon>
        <taxon>Acetobacteraceae</taxon>
        <taxon>Lichenicola</taxon>
    </lineage>
</organism>
<dbReference type="Proteomes" id="UP000500767">
    <property type="component" value="Chromosome"/>
</dbReference>
<evidence type="ECO:0000259" key="1">
    <source>
        <dbReference type="Pfam" id="PF05368"/>
    </source>
</evidence>
<dbReference type="Pfam" id="PF05368">
    <property type="entry name" value="NmrA"/>
    <property type="match status" value="1"/>
</dbReference>
<dbReference type="InterPro" id="IPR008030">
    <property type="entry name" value="NmrA-like"/>
</dbReference>
<evidence type="ECO:0000313" key="2">
    <source>
        <dbReference type="EMBL" id="QKE89277.1"/>
    </source>
</evidence>